<dbReference type="EMBL" id="CALNXK010000051">
    <property type="protein sequence ID" value="CAH3132612.1"/>
    <property type="molecule type" value="Genomic_DNA"/>
</dbReference>
<proteinExistence type="predicted"/>
<reference evidence="1 2" key="1">
    <citation type="submission" date="2022-05" db="EMBL/GenBank/DDBJ databases">
        <authorList>
            <consortium name="Genoscope - CEA"/>
            <person name="William W."/>
        </authorList>
    </citation>
    <scope>NUCLEOTIDE SEQUENCE [LARGE SCALE GENOMIC DNA]</scope>
</reference>
<evidence type="ECO:0000313" key="2">
    <source>
        <dbReference type="Proteomes" id="UP001159405"/>
    </source>
</evidence>
<comment type="caution">
    <text evidence="1">The sequence shown here is derived from an EMBL/GenBank/DDBJ whole genome shotgun (WGS) entry which is preliminary data.</text>
</comment>
<dbReference type="Proteomes" id="UP001159405">
    <property type="component" value="Unassembled WGS sequence"/>
</dbReference>
<protein>
    <submittedName>
        <fullName evidence="1">Uncharacterized protein</fullName>
    </submittedName>
</protein>
<keyword evidence="2" id="KW-1185">Reference proteome</keyword>
<name>A0ABN8P7S3_9CNID</name>
<organism evidence="1 2">
    <name type="scientific">Porites lobata</name>
    <dbReference type="NCBI Taxonomy" id="104759"/>
    <lineage>
        <taxon>Eukaryota</taxon>
        <taxon>Metazoa</taxon>
        <taxon>Cnidaria</taxon>
        <taxon>Anthozoa</taxon>
        <taxon>Hexacorallia</taxon>
        <taxon>Scleractinia</taxon>
        <taxon>Fungiina</taxon>
        <taxon>Poritidae</taxon>
        <taxon>Porites</taxon>
    </lineage>
</organism>
<sequence length="285" mass="30876">MKRMGLLALSAGLTIGVIVTIVLTAGLSSPWSQCAVKGGFDSLRETISKEAVLDGRDVQKHLISTGAGYLLAFLPGGAAIGASLVQSAALSASEFLGIRIAIATGCATVKPLGTDAKSFMDVITEKAGQLLTAEKHSDDTEADLPEAEIFSLPDDVVLEKAFELKALAEKSLQHDNLEDLSFEEGNVDGSECTQDDAEVHLTDEQSNNGGIVMYLSNGWWYSGLSKMIVSYLLNNKELTKKVRGNGKQVKIPYNAREMKVRFKIWRPTSGWGDVFKYDRVEKMLV</sequence>
<accession>A0ABN8P7S3</accession>
<gene>
    <name evidence="1" type="ORF">PLOB_00036019</name>
</gene>
<evidence type="ECO:0000313" key="1">
    <source>
        <dbReference type="EMBL" id="CAH3132612.1"/>
    </source>
</evidence>